<organism evidence="2 3">
    <name type="scientific">Marinitenerispora sediminis</name>
    <dbReference type="NCBI Taxonomy" id="1931232"/>
    <lineage>
        <taxon>Bacteria</taxon>
        <taxon>Bacillati</taxon>
        <taxon>Actinomycetota</taxon>
        <taxon>Actinomycetes</taxon>
        <taxon>Streptosporangiales</taxon>
        <taxon>Nocardiopsidaceae</taxon>
        <taxon>Marinitenerispora</taxon>
    </lineage>
</organism>
<gene>
    <name evidence="2" type="ORF">DEF24_14350</name>
</gene>
<dbReference type="EMBL" id="QEIN01000104">
    <property type="protein sequence ID" value="RCV57931.1"/>
    <property type="molecule type" value="Genomic_DNA"/>
</dbReference>
<sequence length="80" mass="8755">MPGPVEQRQRTLFVRLSPAPAFPALVFRKSSYSSVQNCLEFADLPGGAAIRDSKHPEHRPLAVPNVEWAGFVGAVKQGRL</sequence>
<feature type="domain" description="DUF397" evidence="1">
    <location>
        <begin position="26"/>
        <end position="76"/>
    </location>
</feature>
<accession>A0A368T436</accession>
<comment type="caution">
    <text evidence="2">The sequence shown here is derived from an EMBL/GenBank/DDBJ whole genome shotgun (WGS) entry which is preliminary data.</text>
</comment>
<dbReference type="Proteomes" id="UP000253318">
    <property type="component" value="Unassembled WGS sequence"/>
</dbReference>
<evidence type="ECO:0000259" key="1">
    <source>
        <dbReference type="Pfam" id="PF04149"/>
    </source>
</evidence>
<dbReference type="OrthoDB" id="3540894at2"/>
<proteinExistence type="predicted"/>
<evidence type="ECO:0000313" key="3">
    <source>
        <dbReference type="Proteomes" id="UP000253318"/>
    </source>
</evidence>
<keyword evidence="3" id="KW-1185">Reference proteome</keyword>
<name>A0A368T436_9ACTN</name>
<dbReference type="AlphaFoldDB" id="A0A368T436"/>
<protein>
    <submittedName>
        <fullName evidence="2">DUF397 domain-containing protein</fullName>
    </submittedName>
</protein>
<evidence type="ECO:0000313" key="2">
    <source>
        <dbReference type="EMBL" id="RCV57931.1"/>
    </source>
</evidence>
<dbReference type="Pfam" id="PF04149">
    <property type="entry name" value="DUF397"/>
    <property type="match status" value="1"/>
</dbReference>
<dbReference type="InterPro" id="IPR007278">
    <property type="entry name" value="DUF397"/>
</dbReference>
<reference evidence="2 3" key="1">
    <citation type="submission" date="2018-04" db="EMBL/GenBank/DDBJ databases">
        <title>Novel actinobacteria from marine sediment.</title>
        <authorList>
            <person name="Ng Z.Y."/>
            <person name="Tan G.Y.A."/>
        </authorList>
    </citation>
    <scope>NUCLEOTIDE SEQUENCE [LARGE SCALE GENOMIC DNA]</scope>
    <source>
        <strain evidence="2 3">TPS81</strain>
    </source>
</reference>